<reference evidence="2" key="1">
    <citation type="submission" date="2016-11" db="UniProtKB">
        <authorList>
            <consortium name="WormBaseParasite"/>
        </authorList>
    </citation>
    <scope>IDENTIFICATION</scope>
</reference>
<dbReference type="STRING" id="1561998.A0A1I7TQ22"/>
<evidence type="ECO:0000313" key="2">
    <source>
        <dbReference type="WBParaSite" id="Csp11.Scaffold629.g10638.t1"/>
    </source>
</evidence>
<dbReference type="eggNOG" id="ENOG502TJ4I">
    <property type="taxonomic scope" value="Eukaryota"/>
</dbReference>
<dbReference type="Proteomes" id="UP000095282">
    <property type="component" value="Unplaced"/>
</dbReference>
<organism evidence="1 2">
    <name type="scientific">Caenorhabditis tropicalis</name>
    <dbReference type="NCBI Taxonomy" id="1561998"/>
    <lineage>
        <taxon>Eukaryota</taxon>
        <taxon>Metazoa</taxon>
        <taxon>Ecdysozoa</taxon>
        <taxon>Nematoda</taxon>
        <taxon>Chromadorea</taxon>
        <taxon>Rhabditida</taxon>
        <taxon>Rhabditina</taxon>
        <taxon>Rhabditomorpha</taxon>
        <taxon>Rhabditoidea</taxon>
        <taxon>Rhabditidae</taxon>
        <taxon>Peloderinae</taxon>
        <taxon>Caenorhabditis</taxon>
    </lineage>
</organism>
<name>A0A1I7TQ22_9PELO</name>
<accession>A0A1I7TQ22</accession>
<proteinExistence type="predicted"/>
<dbReference type="AlphaFoldDB" id="A0A1I7TQ22"/>
<protein>
    <submittedName>
        <fullName evidence="2">Uncharacterized protein</fullName>
    </submittedName>
</protein>
<sequence length="203" mass="23310">MLRCCFGKSEEETMREMDEIRASILPRSPSQYYSIYSTPAGRIPILETDEYPFFTYNKSINFISATTTAVKADYAMLVKAHNGGQPIVNELMRCNMSNDALLKVYRDFFCNSAYRVDDQVQHRKDVAVIGESHVRAFKRNLDKISEEPLKHRFENGFAILVKMQTSADELIAHFYASFAKPRLPQRGTDEGLTEEEKEKFGLN</sequence>
<keyword evidence="1" id="KW-1185">Reference proteome</keyword>
<evidence type="ECO:0000313" key="1">
    <source>
        <dbReference type="Proteomes" id="UP000095282"/>
    </source>
</evidence>
<dbReference type="WBParaSite" id="Csp11.Scaffold629.g10638.t1">
    <property type="protein sequence ID" value="Csp11.Scaffold629.g10638.t1"/>
    <property type="gene ID" value="Csp11.Scaffold629.g10638"/>
</dbReference>